<dbReference type="SUPFAM" id="SSF55729">
    <property type="entry name" value="Acyl-CoA N-acyltransferases (Nat)"/>
    <property type="match status" value="1"/>
</dbReference>
<dbReference type="PANTHER" id="PTHR43415">
    <property type="entry name" value="SPERMIDINE N(1)-ACETYLTRANSFERASE"/>
    <property type="match status" value="1"/>
</dbReference>
<feature type="domain" description="N-acetyltransferase" evidence="1">
    <location>
        <begin position="6"/>
        <end position="161"/>
    </location>
</feature>
<accession>A0A239A4V6</accession>
<dbReference type="NCBIfam" id="TIGR03585">
    <property type="entry name" value="PseH"/>
    <property type="match status" value="1"/>
</dbReference>
<dbReference type="EMBL" id="FZOG01000001">
    <property type="protein sequence ID" value="SNR90665.1"/>
    <property type="molecule type" value="Genomic_DNA"/>
</dbReference>
<dbReference type="AlphaFoldDB" id="A0A239A4V6"/>
<dbReference type="PROSITE" id="PS51186">
    <property type="entry name" value="GNAT"/>
    <property type="match status" value="1"/>
</dbReference>
<keyword evidence="3" id="KW-1185">Reference proteome</keyword>
<name>A0A239A4V6_9PSED</name>
<keyword evidence="2" id="KW-0808">Transferase</keyword>
<evidence type="ECO:0000259" key="1">
    <source>
        <dbReference type="PROSITE" id="PS51186"/>
    </source>
</evidence>
<dbReference type="Pfam" id="PF13420">
    <property type="entry name" value="Acetyltransf_4"/>
    <property type="match status" value="1"/>
</dbReference>
<evidence type="ECO:0000313" key="3">
    <source>
        <dbReference type="Proteomes" id="UP000242915"/>
    </source>
</evidence>
<dbReference type="InterPro" id="IPR000182">
    <property type="entry name" value="GNAT_dom"/>
</dbReference>
<dbReference type="InterPro" id="IPR016181">
    <property type="entry name" value="Acyl_CoA_acyltransferase"/>
</dbReference>
<proteinExistence type="predicted"/>
<dbReference type="Gene3D" id="3.40.630.30">
    <property type="match status" value="1"/>
</dbReference>
<dbReference type="PANTHER" id="PTHR43415:SF3">
    <property type="entry name" value="GNAT-FAMILY ACETYLTRANSFERASE"/>
    <property type="match status" value="1"/>
</dbReference>
<organism evidence="2 3">
    <name type="scientific">Pseudomonas segetis</name>
    <dbReference type="NCBI Taxonomy" id="298908"/>
    <lineage>
        <taxon>Bacteria</taxon>
        <taxon>Pseudomonadati</taxon>
        <taxon>Pseudomonadota</taxon>
        <taxon>Gammaproteobacteria</taxon>
        <taxon>Pseudomonadales</taxon>
        <taxon>Pseudomonadaceae</taxon>
        <taxon>Pseudomonas</taxon>
    </lineage>
</organism>
<sequence>MDTEFGILRGIAAHEHALMREWRNAPAVRRNMYTQHEISAEEHEQWWSAMLGRSDNQYFMYEYHGKPSGIVAFTNIDNISSNSTWAFYAAEDAPKGTGSRMEFLALEYAFTKLNLHKLCCEVLAYNSPVIKLHQKFGFKIEGIFRNQHFIDNSYVDVYRLGILASEWAQGRELILQKLVMLNRSK</sequence>
<dbReference type="InterPro" id="IPR020036">
    <property type="entry name" value="PseH"/>
</dbReference>
<dbReference type="GO" id="GO:0016747">
    <property type="term" value="F:acyltransferase activity, transferring groups other than amino-acyl groups"/>
    <property type="evidence" value="ECO:0007669"/>
    <property type="project" value="InterPro"/>
</dbReference>
<protein>
    <submittedName>
        <fullName evidence="2">UDP-4-amino-4,6-dideoxy-N-acetyl-beta-L-altrosamine N-acetyltransferase</fullName>
    </submittedName>
</protein>
<dbReference type="RefSeq" id="WP_245851329.1">
    <property type="nucleotide sequence ID" value="NZ_FZOG01000001.1"/>
</dbReference>
<evidence type="ECO:0000313" key="2">
    <source>
        <dbReference type="EMBL" id="SNR90665.1"/>
    </source>
</evidence>
<gene>
    <name evidence="2" type="ORF">SAMN05216255_0912</name>
</gene>
<dbReference type="Proteomes" id="UP000242915">
    <property type="component" value="Unassembled WGS sequence"/>
</dbReference>
<reference evidence="3" key="1">
    <citation type="submission" date="2017-06" db="EMBL/GenBank/DDBJ databases">
        <authorList>
            <person name="Varghese N."/>
            <person name="Submissions S."/>
        </authorList>
    </citation>
    <scope>NUCLEOTIDE SEQUENCE [LARGE SCALE GENOMIC DNA]</scope>
    <source>
        <strain evidence="3">CIP 108523</strain>
    </source>
</reference>